<keyword evidence="1" id="KW-0812">Transmembrane</keyword>
<dbReference type="AlphaFoldDB" id="A0A3S3ZH89"/>
<dbReference type="EMBL" id="RZNC01000004">
    <property type="protein sequence ID" value="RWZ59479.1"/>
    <property type="molecule type" value="Genomic_DNA"/>
</dbReference>
<organism evidence="2 3">
    <name type="scientific">Labedella populi</name>
    <dbReference type="NCBI Taxonomy" id="2498850"/>
    <lineage>
        <taxon>Bacteria</taxon>
        <taxon>Bacillati</taxon>
        <taxon>Actinomycetota</taxon>
        <taxon>Actinomycetes</taxon>
        <taxon>Micrococcales</taxon>
        <taxon>Microbacteriaceae</taxon>
        <taxon>Labedella</taxon>
    </lineage>
</organism>
<reference evidence="2 3" key="1">
    <citation type="submission" date="2018-12" db="EMBL/GenBank/DDBJ databases">
        <authorList>
            <person name="Li F."/>
        </authorList>
    </citation>
    <scope>NUCLEOTIDE SEQUENCE [LARGE SCALE GENOMIC DNA]</scope>
    <source>
        <strain evidence="2 3">8H24J-4-2</strain>
    </source>
</reference>
<proteinExistence type="predicted"/>
<protein>
    <submittedName>
        <fullName evidence="2">Uncharacterized protein</fullName>
    </submittedName>
</protein>
<dbReference type="OrthoDB" id="4571002at2"/>
<keyword evidence="1" id="KW-1133">Transmembrane helix</keyword>
<accession>A0A3S3ZH89</accession>
<gene>
    <name evidence="2" type="ORF">ELQ92_11575</name>
</gene>
<dbReference type="Proteomes" id="UP000288603">
    <property type="component" value="Unassembled WGS sequence"/>
</dbReference>
<name>A0A3S3ZH89_9MICO</name>
<evidence type="ECO:0000313" key="2">
    <source>
        <dbReference type="EMBL" id="RWZ59479.1"/>
    </source>
</evidence>
<feature type="transmembrane region" description="Helical" evidence="1">
    <location>
        <begin position="26"/>
        <end position="47"/>
    </location>
</feature>
<keyword evidence="1" id="KW-0472">Membrane</keyword>
<evidence type="ECO:0000256" key="1">
    <source>
        <dbReference type="SAM" id="Phobius"/>
    </source>
</evidence>
<keyword evidence="3" id="KW-1185">Reference proteome</keyword>
<sequence length="94" mass="10419">MEHEGKALAADETHHHQPPAPGLISVHVRAAVTWLSIFPLAMLGMWVESLLVPSWSIPVRALMLTIVVVPLSVYVLVPRLLLLVRFVARRGARL</sequence>
<dbReference type="RefSeq" id="WP_128494805.1">
    <property type="nucleotide sequence ID" value="NZ_RZNC01000004.1"/>
</dbReference>
<evidence type="ECO:0000313" key="3">
    <source>
        <dbReference type="Proteomes" id="UP000288603"/>
    </source>
</evidence>
<comment type="caution">
    <text evidence="2">The sequence shown here is derived from an EMBL/GenBank/DDBJ whole genome shotgun (WGS) entry which is preliminary data.</text>
</comment>
<feature type="transmembrane region" description="Helical" evidence="1">
    <location>
        <begin position="59"/>
        <end position="84"/>
    </location>
</feature>